<dbReference type="Proteomes" id="UP000034349">
    <property type="component" value="Unassembled WGS sequence"/>
</dbReference>
<protein>
    <recommendedName>
        <fullName evidence="4">Small ribosomal subunit protein bS18</fullName>
    </recommendedName>
</protein>
<dbReference type="GO" id="GO:0070181">
    <property type="term" value="F:small ribosomal subunit rRNA binding"/>
    <property type="evidence" value="ECO:0007669"/>
    <property type="project" value="TreeGrafter"/>
</dbReference>
<dbReference type="EMBL" id="LBOK01000043">
    <property type="protein sequence ID" value="KKP33430.1"/>
    <property type="molecule type" value="Genomic_DNA"/>
</dbReference>
<dbReference type="GO" id="GO:0006412">
    <property type="term" value="P:translation"/>
    <property type="evidence" value="ECO:0007669"/>
    <property type="project" value="UniProtKB-UniRule"/>
</dbReference>
<dbReference type="NCBIfam" id="TIGR00165">
    <property type="entry name" value="S18"/>
    <property type="match status" value="1"/>
</dbReference>
<dbReference type="SUPFAM" id="SSF46911">
    <property type="entry name" value="Ribosomal protein S18"/>
    <property type="match status" value="1"/>
</dbReference>
<dbReference type="GO" id="GO:0003735">
    <property type="term" value="F:structural constituent of ribosome"/>
    <property type="evidence" value="ECO:0007669"/>
    <property type="project" value="InterPro"/>
</dbReference>
<comment type="subunit">
    <text evidence="4">Part of the 30S ribosomal subunit. Forms a tight heterodimer with protein bS6.</text>
</comment>
<dbReference type="GO" id="GO:0005840">
    <property type="term" value="C:ribosome"/>
    <property type="evidence" value="ECO:0007669"/>
    <property type="project" value="UniProtKB-KW"/>
</dbReference>
<dbReference type="HAMAP" id="MF_00270">
    <property type="entry name" value="Ribosomal_bS18"/>
    <property type="match status" value="1"/>
</dbReference>
<keyword evidence="4" id="KW-0699">rRNA-binding</keyword>
<dbReference type="Gene3D" id="4.10.640.10">
    <property type="entry name" value="Ribosomal protein S18"/>
    <property type="match status" value="1"/>
</dbReference>
<accession>A0A0G0B3M0</accession>
<dbReference type="PANTHER" id="PTHR13479:SF40">
    <property type="entry name" value="SMALL RIBOSOMAL SUBUNIT PROTEIN BS18M"/>
    <property type="match status" value="1"/>
</dbReference>
<comment type="similarity">
    <text evidence="1 4 5">Belongs to the bacterial ribosomal protein bS18 family.</text>
</comment>
<organism evidence="6 7">
    <name type="scientific">Candidatus Roizmanbacteria bacterium GW2011_GWA2_32_13</name>
    <dbReference type="NCBI Taxonomy" id="1618475"/>
    <lineage>
        <taxon>Bacteria</taxon>
        <taxon>Candidatus Roizmaniibacteriota</taxon>
    </lineage>
</organism>
<evidence type="ECO:0000256" key="1">
    <source>
        <dbReference type="ARBA" id="ARBA00005589"/>
    </source>
</evidence>
<evidence type="ECO:0000256" key="3">
    <source>
        <dbReference type="ARBA" id="ARBA00023274"/>
    </source>
</evidence>
<evidence type="ECO:0000313" key="7">
    <source>
        <dbReference type="Proteomes" id="UP000034349"/>
    </source>
</evidence>
<keyword evidence="3 4" id="KW-0687">Ribonucleoprotein</keyword>
<dbReference type="PANTHER" id="PTHR13479">
    <property type="entry name" value="30S RIBOSOMAL PROTEIN S18"/>
    <property type="match status" value="1"/>
</dbReference>
<dbReference type="PRINTS" id="PR00974">
    <property type="entry name" value="RIBOSOMALS18"/>
</dbReference>
<evidence type="ECO:0000256" key="5">
    <source>
        <dbReference type="RuleBase" id="RU003910"/>
    </source>
</evidence>
<evidence type="ECO:0000256" key="4">
    <source>
        <dbReference type="HAMAP-Rule" id="MF_00270"/>
    </source>
</evidence>
<evidence type="ECO:0000313" key="6">
    <source>
        <dbReference type="EMBL" id="KKP33430.1"/>
    </source>
</evidence>
<keyword evidence="4" id="KW-0694">RNA-binding</keyword>
<comment type="caution">
    <text evidence="6">The sequence shown here is derived from an EMBL/GenBank/DDBJ whole genome shotgun (WGS) entry which is preliminary data.</text>
</comment>
<dbReference type="AlphaFoldDB" id="A0A0G0B3M0"/>
<dbReference type="InterPro" id="IPR036870">
    <property type="entry name" value="Ribosomal_bS18_sf"/>
</dbReference>
<name>A0A0G0B3M0_9BACT</name>
<evidence type="ECO:0000256" key="2">
    <source>
        <dbReference type="ARBA" id="ARBA00022980"/>
    </source>
</evidence>
<sequence length="74" mass="8664">MKKDCLICKNNIQEIDYKDKRLLRKFITAQAKIANRKRTGACAWHQRKLARAIKCSRSMGLIPFTTRTIKNLQD</sequence>
<reference evidence="6 7" key="1">
    <citation type="journal article" date="2015" name="Nature">
        <title>rRNA introns, odd ribosomes, and small enigmatic genomes across a large radiation of phyla.</title>
        <authorList>
            <person name="Brown C.T."/>
            <person name="Hug L.A."/>
            <person name="Thomas B.C."/>
            <person name="Sharon I."/>
            <person name="Castelle C.J."/>
            <person name="Singh A."/>
            <person name="Wilkins M.J."/>
            <person name="Williams K.H."/>
            <person name="Banfield J.F."/>
        </authorList>
    </citation>
    <scope>NUCLEOTIDE SEQUENCE [LARGE SCALE GENOMIC DNA]</scope>
</reference>
<proteinExistence type="inferred from homology"/>
<dbReference type="InterPro" id="IPR001648">
    <property type="entry name" value="Ribosomal_bS18"/>
</dbReference>
<keyword evidence="2 4" id="KW-0689">Ribosomal protein</keyword>
<comment type="function">
    <text evidence="4">Binds as a heterodimer with protein bS6 to the central domain of the 16S rRNA, where it helps stabilize the platform of the 30S subunit.</text>
</comment>
<gene>
    <name evidence="4" type="primary">rpsR</name>
    <name evidence="6" type="ORF">UR23_C0043G0008</name>
</gene>
<dbReference type="GO" id="GO:1990904">
    <property type="term" value="C:ribonucleoprotein complex"/>
    <property type="evidence" value="ECO:0007669"/>
    <property type="project" value="UniProtKB-KW"/>
</dbReference>
<dbReference type="Pfam" id="PF01084">
    <property type="entry name" value="Ribosomal_S18"/>
    <property type="match status" value="1"/>
</dbReference>